<dbReference type="PANTHER" id="PTHR30146">
    <property type="entry name" value="LACI-RELATED TRANSCRIPTIONAL REPRESSOR"/>
    <property type="match status" value="1"/>
</dbReference>
<dbReference type="CDD" id="cd06267">
    <property type="entry name" value="PBP1_LacI_sugar_binding-like"/>
    <property type="match status" value="1"/>
</dbReference>
<dbReference type="EMBL" id="CP033622">
    <property type="protein sequence ID" value="QIZ50797.1"/>
    <property type="molecule type" value="Genomic_DNA"/>
</dbReference>
<evidence type="ECO:0000256" key="1">
    <source>
        <dbReference type="ARBA" id="ARBA00022491"/>
    </source>
</evidence>
<dbReference type="SUPFAM" id="SSF47413">
    <property type="entry name" value="lambda repressor-like DNA-binding domains"/>
    <property type="match status" value="1"/>
</dbReference>
<dbReference type="GO" id="GO:0003700">
    <property type="term" value="F:DNA-binding transcription factor activity"/>
    <property type="evidence" value="ECO:0007669"/>
    <property type="project" value="TreeGrafter"/>
</dbReference>
<dbReference type="GO" id="GO:0000976">
    <property type="term" value="F:transcription cis-regulatory region binding"/>
    <property type="evidence" value="ECO:0007669"/>
    <property type="project" value="TreeGrafter"/>
</dbReference>
<evidence type="ECO:0000256" key="5">
    <source>
        <dbReference type="SAM" id="MobiDB-lite"/>
    </source>
</evidence>
<keyword evidence="10" id="KW-1185">Reference proteome</keyword>
<evidence type="ECO:0000313" key="7">
    <source>
        <dbReference type="EMBL" id="QIZ50797.1"/>
    </source>
</evidence>
<gene>
    <name evidence="7" type="ORF">DWG24_08430</name>
    <name evidence="8" type="ORF">FGI21_01265</name>
</gene>
<dbReference type="Gene3D" id="3.40.50.2300">
    <property type="match status" value="2"/>
</dbReference>
<evidence type="ECO:0000256" key="2">
    <source>
        <dbReference type="ARBA" id="ARBA00023015"/>
    </source>
</evidence>
<name>A0AAE7CYG8_9GAMM</name>
<accession>A0AAE7CYG8</accession>
<dbReference type="Proteomes" id="UP000500801">
    <property type="component" value="Chromosome"/>
</dbReference>
<reference evidence="8 10" key="2">
    <citation type="submission" date="2019-06" db="EMBL/GenBank/DDBJ databases">
        <title>Complete genome of Dickeya zeae PL65.</title>
        <authorList>
            <person name="Boluk G."/>
            <person name="Arif M."/>
        </authorList>
    </citation>
    <scope>NUCLEOTIDE SEQUENCE [LARGE SCALE GENOMIC DNA]</scope>
    <source>
        <strain evidence="8 10">PL65</strain>
    </source>
</reference>
<evidence type="ECO:0000313" key="8">
    <source>
        <dbReference type="EMBL" id="QYM90593.1"/>
    </source>
</evidence>
<evidence type="ECO:0000313" key="10">
    <source>
        <dbReference type="Proteomes" id="UP000824976"/>
    </source>
</evidence>
<dbReference type="PANTHER" id="PTHR30146:SF151">
    <property type="entry name" value="HTH-TYPE TRANSCRIPTIONAL REPRESSOR CYTR"/>
    <property type="match status" value="1"/>
</dbReference>
<sequence>MKKNLRIRDIALQTGFSVSTVSRVLAGKSNTSEEARMRILTAARQYGVMDNLATGRLLLNSLTVFAPERAFNSRADIFYHKVLQGVQESLDPHDVRLRYCGLAENDSDASLFLEKMSAPETEGAILIGIDDPYIHALAAELNKPCILVNCFDHKMRLSGVSPAHQLIGEFAANYLIEQGHRQILTLLCLRRYTMEWRLMGIREAYQQHNLPFSEERHLLTPRGFGSAETEYAVTEFLATCPREQYPTAILAGGNFIAVGAINALHKAKLRVPQDISVMSMDGANLAAVHDIPLTSILIPCEELGREAVRLLQLQLMQPGRGHGNLLLNGTLAVRSSVKRIRPSQRHSPVQDTDLYDA</sequence>
<dbReference type="InterPro" id="IPR000843">
    <property type="entry name" value="HTH_LacI"/>
</dbReference>
<dbReference type="PROSITE" id="PS50932">
    <property type="entry name" value="HTH_LACI_2"/>
    <property type="match status" value="1"/>
</dbReference>
<dbReference type="RefSeq" id="WP_168362188.1">
    <property type="nucleotide sequence ID" value="NZ_CP033622.1"/>
</dbReference>
<evidence type="ECO:0000256" key="3">
    <source>
        <dbReference type="ARBA" id="ARBA00023125"/>
    </source>
</evidence>
<evidence type="ECO:0000313" key="9">
    <source>
        <dbReference type="Proteomes" id="UP000500801"/>
    </source>
</evidence>
<dbReference type="Proteomes" id="UP000824976">
    <property type="component" value="Chromosome"/>
</dbReference>
<evidence type="ECO:0000256" key="4">
    <source>
        <dbReference type="ARBA" id="ARBA00023163"/>
    </source>
</evidence>
<reference evidence="7 9" key="1">
    <citation type="submission" date="2018-11" db="EMBL/GenBank/DDBJ databases">
        <title>Complete genome sequence of Dickeya zeae strain CE1 infecting Canna edulis Ker-Gawl. in China.</title>
        <authorList>
            <person name="Zhang J."/>
            <person name="Lin B."/>
            <person name="Shen H."/>
            <person name="Jiang S."/>
            <person name="Pu X."/>
            <person name="Sun D."/>
        </authorList>
    </citation>
    <scope>NUCLEOTIDE SEQUENCE [LARGE SCALE GENOMIC DNA]</scope>
    <source>
        <strain evidence="7 9">CE1</strain>
    </source>
</reference>
<keyword evidence="1" id="KW-0678">Repressor</keyword>
<organism evidence="7 9">
    <name type="scientific">Dickeya zeae</name>
    <dbReference type="NCBI Taxonomy" id="204042"/>
    <lineage>
        <taxon>Bacteria</taxon>
        <taxon>Pseudomonadati</taxon>
        <taxon>Pseudomonadota</taxon>
        <taxon>Gammaproteobacteria</taxon>
        <taxon>Enterobacterales</taxon>
        <taxon>Pectobacteriaceae</taxon>
        <taxon>Dickeya</taxon>
    </lineage>
</organism>
<dbReference type="CDD" id="cd01392">
    <property type="entry name" value="HTH_LacI"/>
    <property type="match status" value="1"/>
</dbReference>
<feature type="domain" description="HTH lacI-type" evidence="6">
    <location>
        <begin position="5"/>
        <end position="59"/>
    </location>
</feature>
<dbReference type="Gene3D" id="1.10.260.40">
    <property type="entry name" value="lambda repressor-like DNA-binding domains"/>
    <property type="match status" value="1"/>
</dbReference>
<keyword evidence="4" id="KW-0804">Transcription</keyword>
<dbReference type="EMBL" id="CP040817">
    <property type="protein sequence ID" value="QYM90593.1"/>
    <property type="molecule type" value="Genomic_DNA"/>
</dbReference>
<dbReference type="InterPro" id="IPR010982">
    <property type="entry name" value="Lambda_DNA-bd_dom_sf"/>
</dbReference>
<keyword evidence="2" id="KW-0805">Transcription regulation</keyword>
<keyword evidence="3" id="KW-0238">DNA-binding</keyword>
<dbReference type="InterPro" id="IPR046335">
    <property type="entry name" value="LacI/GalR-like_sensor"/>
</dbReference>
<dbReference type="InterPro" id="IPR028082">
    <property type="entry name" value="Peripla_BP_I"/>
</dbReference>
<proteinExistence type="predicted"/>
<evidence type="ECO:0000259" key="6">
    <source>
        <dbReference type="PROSITE" id="PS50932"/>
    </source>
</evidence>
<feature type="region of interest" description="Disordered" evidence="5">
    <location>
        <begin position="338"/>
        <end position="357"/>
    </location>
</feature>
<dbReference type="AlphaFoldDB" id="A0AAE7CYG8"/>
<protein>
    <submittedName>
        <fullName evidence="7">LacI family transcriptional regulator</fullName>
    </submittedName>
</protein>
<dbReference type="Pfam" id="PF00356">
    <property type="entry name" value="LacI"/>
    <property type="match status" value="1"/>
</dbReference>
<dbReference type="SUPFAM" id="SSF53822">
    <property type="entry name" value="Periplasmic binding protein-like I"/>
    <property type="match status" value="1"/>
</dbReference>
<dbReference type="Pfam" id="PF13377">
    <property type="entry name" value="Peripla_BP_3"/>
    <property type="match status" value="1"/>
</dbReference>
<dbReference type="SMART" id="SM00354">
    <property type="entry name" value="HTH_LACI"/>
    <property type="match status" value="1"/>
</dbReference>